<dbReference type="AlphaFoldDB" id="A0A835IKD9"/>
<sequence>ALFADGPTAIRDADVSVWMAHLGDGFSIGVLPKSDNLSA</sequence>
<feature type="non-terminal residue" evidence="1">
    <location>
        <position position="1"/>
    </location>
</feature>
<gene>
    <name evidence="1" type="ORF">IFM89_007373</name>
</gene>
<accession>A0A835IKD9</accession>
<keyword evidence="2" id="KW-1185">Reference proteome</keyword>
<comment type="caution">
    <text evidence="1">The sequence shown here is derived from an EMBL/GenBank/DDBJ whole genome shotgun (WGS) entry which is preliminary data.</text>
</comment>
<reference evidence="1 2" key="1">
    <citation type="submission" date="2020-10" db="EMBL/GenBank/DDBJ databases">
        <title>The Coptis chinensis genome and diversification of protoberbering-type alkaloids.</title>
        <authorList>
            <person name="Wang B."/>
            <person name="Shu S."/>
            <person name="Song C."/>
            <person name="Liu Y."/>
        </authorList>
    </citation>
    <scope>NUCLEOTIDE SEQUENCE [LARGE SCALE GENOMIC DNA]</scope>
    <source>
        <strain evidence="1">HL-2020</strain>
        <tissue evidence="1">Leaf</tissue>
    </source>
</reference>
<proteinExistence type="predicted"/>
<name>A0A835IKD9_9MAGN</name>
<protein>
    <submittedName>
        <fullName evidence="1">Uncharacterized protein</fullName>
    </submittedName>
</protein>
<evidence type="ECO:0000313" key="1">
    <source>
        <dbReference type="EMBL" id="KAF9619546.1"/>
    </source>
</evidence>
<dbReference type="OrthoDB" id="1646967at2759"/>
<dbReference type="EMBL" id="JADFTS010000002">
    <property type="protein sequence ID" value="KAF9619546.1"/>
    <property type="molecule type" value="Genomic_DNA"/>
</dbReference>
<evidence type="ECO:0000313" key="2">
    <source>
        <dbReference type="Proteomes" id="UP000631114"/>
    </source>
</evidence>
<dbReference type="Proteomes" id="UP000631114">
    <property type="component" value="Unassembled WGS sequence"/>
</dbReference>
<organism evidence="1 2">
    <name type="scientific">Coptis chinensis</name>
    <dbReference type="NCBI Taxonomy" id="261450"/>
    <lineage>
        <taxon>Eukaryota</taxon>
        <taxon>Viridiplantae</taxon>
        <taxon>Streptophyta</taxon>
        <taxon>Embryophyta</taxon>
        <taxon>Tracheophyta</taxon>
        <taxon>Spermatophyta</taxon>
        <taxon>Magnoliopsida</taxon>
        <taxon>Ranunculales</taxon>
        <taxon>Ranunculaceae</taxon>
        <taxon>Coptidoideae</taxon>
        <taxon>Coptis</taxon>
    </lineage>
</organism>